<name>A0A564W0M3_9FIRM</name>
<evidence type="ECO:0000313" key="3">
    <source>
        <dbReference type="Proteomes" id="UP000408482"/>
    </source>
</evidence>
<keyword evidence="1" id="KW-1133">Transmembrane helix</keyword>
<keyword evidence="1" id="KW-0472">Membrane</keyword>
<dbReference type="AlphaFoldDB" id="A0A564W0M3"/>
<evidence type="ECO:0008006" key="4">
    <source>
        <dbReference type="Google" id="ProtNLM"/>
    </source>
</evidence>
<feature type="transmembrane region" description="Helical" evidence="1">
    <location>
        <begin position="64"/>
        <end position="84"/>
    </location>
</feature>
<keyword evidence="1" id="KW-0812">Transmembrane</keyword>
<feature type="transmembrane region" description="Helical" evidence="1">
    <location>
        <begin position="91"/>
        <end position="113"/>
    </location>
</feature>
<sequence>MKSHVSSSLKNLESRGLIERIQSADNKKHIEIVLLNKADRIIEDGIKAQKEFAKIALDGLTVEAMIWISAIIISFGCYLPVTLFSKTKPKVGLLMIPKICAYMWIIAMGLQLLF</sequence>
<dbReference type="Gene3D" id="1.10.10.10">
    <property type="entry name" value="Winged helix-like DNA-binding domain superfamily/Winged helix DNA-binding domain"/>
    <property type="match status" value="1"/>
</dbReference>
<organism evidence="2 3">
    <name type="scientific">Blautia luti</name>
    <dbReference type="NCBI Taxonomy" id="89014"/>
    <lineage>
        <taxon>Bacteria</taxon>
        <taxon>Bacillati</taxon>
        <taxon>Bacillota</taxon>
        <taxon>Clostridia</taxon>
        <taxon>Lachnospirales</taxon>
        <taxon>Lachnospiraceae</taxon>
        <taxon>Blautia</taxon>
    </lineage>
</organism>
<dbReference type="Proteomes" id="UP000408482">
    <property type="component" value="Unassembled WGS sequence"/>
</dbReference>
<evidence type="ECO:0000313" key="2">
    <source>
        <dbReference type="EMBL" id="VUX38524.1"/>
    </source>
</evidence>
<protein>
    <recommendedName>
        <fullName evidence="4">HTH marR-type domain-containing protein</fullName>
    </recommendedName>
</protein>
<gene>
    <name evidence="2" type="ORF">RSSSTS7063_03337</name>
</gene>
<accession>A0A564W0M3</accession>
<evidence type="ECO:0000256" key="1">
    <source>
        <dbReference type="SAM" id="Phobius"/>
    </source>
</evidence>
<dbReference type="EMBL" id="CABHNW010000076">
    <property type="protein sequence ID" value="VUX38524.1"/>
    <property type="molecule type" value="Genomic_DNA"/>
</dbReference>
<dbReference type="InterPro" id="IPR036388">
    <property type="entry name" value="WH-like_DNA-bd_sf"/>
</dbReference>
<keyword evidence="3" id="KW-1185">Reference proteome</keyword>
<proteinExistence type="predicted"/>
<dbReference type="SUPFAM" id="SSF46785">
    <property type="entry name" value="Winged helix' DNA-binding domain"/>
    <property type="match status" value="1"/>
</dbReference>
<reference evidence="2 3" key="1">
    <citation type="submission" date="2019-07" db="EMBL/GenBank/DDBJ databases">
        <authorList>
            <person name="Hibberd C M."/>
            <person name="Gehrig L. J."/>
            <person name="Chang H.-W."/>
            <person name="Venkatesh S."/>
        </authorList>
    </citation>
    <scope>NUCLEOTIDE SEQUENCE [LARGE SCALE GENOMIC DNA]</scope>
    <source>
        <strain evidence="2">Blautia_luti_SSTS_Bg7063</strain>
    </source>
</reference>
<dbReference type="InterPro" id="IPR036390">
    <property type="entry name" value="WH_DNA-bd_sf"/>
</dbReference>